<feature type="chain" id="PRO_5017258454" evidence="1">
    <location>
        <begin position="24"/>
        <end position="316"/>
    </location>
</feature>
<dbReference type="RefSeq" id="WP_119151349.1">
    <property type="nucleotide sequence ID" value="NZ_JBHSOV010000003.1"/>
</dbReference>
<reference evidence="3 4" key="1">
    <citation type="submission" date="2018-09" db="EMBL/GenBank/DDBJ databases">
        <title>Cohnella cavernae sp. nov., isolated from a karst cave.</title>
        <authorList>
            <person name="Zhu H."/>
        </authorList>
    </citation>
    <scope>NUCLEOTIDE SEQUENCE [LARGE SCALE GENOMIC DNA]</scope>
    <source>
        <strain evidence="3 4">K2E09-144</strain>
    </source>
</reference>
<keyword evidence="1" id="KW-0732">Signal</keyword>
<feature type="domain" description="Prolow-density lipoprotein receptor-related protein 1-like beta-propeller" evidence="2">
    <location>
        <begin position="48"/>
        <end position="302"/>
    </location>
</feature>
<dbReference type="PANTHER" id="PTHR32256:SF17">
    <property type="entry name" value="EGF-LIKE DOMAIN-CONTAINING PROTEIN"/>
    <property type="match status" value="1"/>
</dbReference>
<dbReference type="SUPFAM" id="SSF69304">
    <property type="entry name" value="Tricorn protease N-terminal domain"/>
    <property type="match status" value="1"/>
</dbReference>
<dbReference type="EMBL" id="QXJM01000040">
    <property type="protein sequence ID" value="RIE01085.1"/>
    <property type="molecule type" value="Genomic_DNA"/>
</dbReference>
<feature type="signal peptide" evidence="1">
    <location>
        <begin position="1"/>
        <end position="23"/>
    </location>
</feature>
<name>A0A398CFA1_9BACL</name>
<evidence type="ECO:0000313" key="3">
    <source>
        <dbReference type="EMBL" id="RIE01085.1"/>
    </source>
</evidence>
<evidence type="ECO:0000313" key="4">
    <source>
        <dbReference type="Proteomes" id="UP000266340"/>
    </source>
</evidence>
<dbReference type="Proteomes" id="UP000266340">
    <property type="component" value="Unassembled WGS sequence"/>
</dbReference>
<evidence type="ECO:0000259" key="2">
    <source>
        <dbReference type="Pfam" id="PF16472"/>
    </source>
</evidence>
<accession>A0A398CFA1</accession>
<dbReference type="InterPro" id="IPR032485">
    <property type="entry name" value="LRP1-like_beta_prop"/>
</dbReference>
<sequence length="316" mass="35083">MKKMLLGIVMALLLLNGSLPVTAAAGTNDQLFWTGSFDEPNWLGVNLTVVDGKKNETRRLYKGAATSLAVVGDWIYFLKQDPDSEVIMGNIVKMKKDGSKLTEVTKGNDIQQFYVEGQSIYFGGYDRNYNFQLGVMSLNGTGKKILLSKAQFWSYSAIKGFVFYVDMNKDSRLYRIKQNGSGKTAISAGKLEEYGSFALYGDTLYYAEIASKGTTKWYLSDLDGKNKKALASKGTLAPISYRDKWFYYEETVRTSKTTVRSLQKIKRDGTGKQAVSNLSPNDRFIGLAGAAFVYKAHDGTIYQIGQDGKITNPTKS</sequence>
<dbReference type="InterPro" id="IPR011042">
    <property type="entry name" value="6-blade_b-propeller_TolB-like"/>
</dbReference>
<comment type="caution">
    <text evidence="3">The sequence shown here is derived from an EMBL/GenBank/DDBJ whole genome shotgun (WGS) entry which is preliminary data.</text>
</comment>
<proteinExistence type="predicted"/>
<dbReference type="Pfam" id="PF16472">
    <property type="entry name" value="DUF5050"/>
    <property type="match status" value="1"/>
</dbReference>
<keyword evidence="4" id="KW-1185">Reference proteome</keyword>
<evidence type="ECO:0000256" key="1">
    <source>
        <dbReference type="SAM" id="SignalP"/>
    </source>
</evidence>
<dbReference type="OrthoDB" id="2571553at2"/>
<protein>
    <submittedName>
        <fullName evidence="3">DUF5050 domain-containing protein</fullName>
    </submittedName>
</protein>
<dbReference type="InterPro" id="IPR053369">
    <property type="entry name" value="SrfA-induced_signal"/>
</dbReference>
<gene>
    <name evidence="3" type="ORF">D3H35_21930</name>
</gene>
<dbReference type="PANTHER" id="PTHR32256">
    <property type="match status" value="1"/>
</dbReference>
<dbReference type="Gene3D" id="2.120.10.30">
    <property type="entry name" value="TolB, C-terminal domain"/>
    <property type="match status" value="1"/>
</dbReference>
<dbReference type="AlphaFoldDB" id="A0A398CFA1"/>
<organism evidence="3 4">
    <name type="scientific">Cohnella faecalis</name>
    <dbReference type="NCBI Taxonomy" id="2315694"/>
    <lineage>
        <taxon>Bacteria</taxon>
        <taxon>Bacillati</taxon>
        <taxon>Bacillota</taxon>
        <taxon>Bacilli</taxon>
        <taxon>Bacillales</taxon>
        <taxon>Paenibacillaceae</taxon>
        <taxon>Cohnella</taxon>
    </lineage>
</organism>